<evidence type="ECO:0000256" key="3">
    <source>
        <dbReference type="SAM" id="SignalP"/>
    </source>
</evidence>
<dbReference type="EMBL" id="ML977571">
    <property type="protein sequence ID" value="KAF2003709.1"/>
    <property type="molecule type" value="Genomic_DNA"/>
</dbReference>
<evidence type="ECO:0000313" key="4">
    <source>
        <dbReference type="EMBL" id="KAF2003709.1"/>
    </source>
</evidence>
<dbReference type="OrthoDB" id="5347452at2759"/>
<gene>
    <name evidence="4" type="ORF">P154DRAFT_519929</name>
</gene>
<evidence type="ECO:0000313" key="5">
    <source>
        <dbReference type="Proteomes" id="UP000799779"/>
    </source>
</evidence>
<feature type="chain" id="PRO_5025646767" description="Mid2 domain-containing protein" evidence="3">
    <location>
        <begin position="18"/>
        <end position="367"/>
    </location>
</feature>
<dbReference type="Proteomes" id="UP000799779">
    <property type="component" value="Unassembled WGS sequence"/>
</dbReference>
<evidence type="ECO:0000256" key="1">
    <source>
        <dbReference type="SAM" id="MobiDB-lite"/>
    </source>
</evidence>
<reference evidence="4" key="1">
    <citation type="journal article" date="2020" name="Stud. Mycol.">
        <title>101 Dothideomycetes genomes: a test case for predicting lifestyles and emergence of pathogens.</title>
        <authorList>
            <person name="Haridas S."/>
            <person name="Albert R."/>
            <person name="Binder M."/>
            <person name="Bloem J."/>
            <person name="Labutti K."/>
            <person name="Salamov A."/>
            <person name="Andreopoulos B."/>
            <person name="Baker S."/>
            <person name="Barry K."/>
            <person name="Bills G."/>
            <person name="Bluhm B."/>
            <person name="Cannon C."/>
            <person name="Castanera R."/>
            <person name="Culley D."/>
            <person name="Daum C."/>
            <person name="Ezra D."/>
            <person name="Gonzalez J."/>
            <person name="Henrissat B."/>
            <person name="Kuo A."/>
            <person name="Liang C."/>
            <person name="Lipzen A."/>
            <person name="Lutzoni F."/>
            <person name="Magnuson J."/>
            <person name="Mondo S."/>
            <person name="Nolan M."/>
            <person name="Ohm R."/>
            <person name="Pangilinan J."/>
            <person name="Park H.-J."/>
            <person name="Ramirez L."/>
            <person name="Alfaro M."/>
            <person name="Sun H."/>
            <person name="Tritt A."/>
            <person name="Yoshinaga Y."/>
            <person name="Zwiers L.-H."/>
            <person name="Turgeon B."/>
            <person name="Goodwin S."/>
            <person name="Spatafora J."/>
            <person name="Crous P."/>
            <person name="Grigoriev I."/>
        </authorList>
    </citation>
    <scope>NUCLEOTIDE SEQUENCE</scope>
    <source>
        <strain evidence="4">CBS 123094</strain>
    </source>
</reference>
<evidence type="ECO:0000256" key="2">
    <source>
        <dbReference type="SAM" id="Phobius"/>
    </source>
</evidence>
<feature type="region of interest" description="Disordered" evidence="1">
    <location>
        <begin position="346"/>
        <end position="367"/>
    </location>
</feature>
<keyword evidence="2" id="KW-0472">Membrane</keyword>
<protein>
    <recommendedName>
        <fullName evidence="6">Mid2 domain-containing protein</fullName>
    </recommendedName>
</protein>
<dbReference type="PANTHER" id="PTHR16861:SF7">
    <property type="entry name" value="MEMBRANE ANCHOR OPY2 N-TERMINAL DOMAIN-CONTAINING PROTEIN"/>
    <property type="match status" value="1"/>
</dbReference>
<dbReference type="AlphaFoldDB" id="A0A6A5WSD4"/>
<feature type="region of interest" description="Disordered" evidence="1">
    <location>
        <begin position="202"/>
        <end position="229"/>
    </location>
</feature>
<keyword evidence="3" id="KW-0732">Signal</keyword>
<keyword evidence="5" id="KW-1185">Reference proteome</keyword>
<feature type="signal peptide" evidence="3">
    <location>
        <begin position="1"/>
        <end position="17"/>
    </location>
</feature>
<dbReference type="PANTHER" id="PTHR16861">
    <property type="entry name" value="GLYCOPROTEIN 38"/>
    <property type="match status" value="1"/>
</dbReference>
<evidence type="ECO:0008006" key="6">
    <source>
        <dbReference type="Google" id="ProtNLM"/>
    </source>
</evidence>
<accession>A0A6A5WSD4</accession>
<sequence>MLSYSICAFLAPAVASAMAFPGAFPEPTLVVPERDGWSPAPTQGPKIGALELFRRASEDATCGYISGESAQSLTCNNSNFVCATNTYYGVHGCCDPAKISTCSIPTTCIASSDLAASCTDSACSTNSYITRCTDESQPYCYQWLYVYSTKTTMTEHGCAASAFTVTVQRLFTDGASGSSVSSLPSDIPVSYSYITVTAPNTPTTAQTSNNAQSAATTATSTSTNNESPSKKTPIGAIVGGVVGGVAVLGAIIGAIVFFLMRNRKEKQIAANAASGVSQPMMGGPAPGVTEYKPQGVGFGQPAWQEQKPGFAPSPNMGQPEMMYYNQGAGAGVVQPLVAEAGGTEIRQPTAAHGWPQGKPGNVYEAPG</sequence>
<organism evidence="4 5">
    <name type="scientific">Amniculicola lignicola CBS 123094</name>
    <dbReference type="NCBI Taxonomy" id="1392246"/>
    <lineage>
        <taxon>Eukaryota</taxon>
        <taxon>Fungi</taxon>
        <taxon>Dikarya</taxon>
        <taxon>Ascomycota</taxon>
        <taxon>Pezizomycotina</taxon>
        <taxon>Dothideomycetes</taxon>
        <taxon>Pleosporomycetidae</taxon>
        <taxon>Pleosporales</taxon>
        <taxon>Amniculicolaceae</taxon>
        <taxon>Amniculicola</taxon>
    </lineage>
</organism>
<keyword evidence="2" id="KW-0812">Transmembrane</keyword>
<name>A0A6A5WSD4_9PLEO</name>
<keyword evidence="2" id="KW-1133">Transmembrane helix</keyword>
<feature type="transmembrane region" description="Helical" evidence="2">
    <location>
        <begin position="234"/>
        <end position="259"/>
    </location>
</feature>
<feature type="compositionally biased region" description="Low complexity" evidence="1">
    <location>
        <begin position="203"/>
        <end position="225"/>
    </location>
</feature>
<proteinExistence type="predicted"/>